<evidence type="ECO:0000313" key="1">
    <source>
        <dbReference type="EMBL" id="OQU88020.1"/>
    </source>
</evidence>
<proteinExistence type="predicted"/>
<gene>
    <name evidence="1" type="ORF">SORBI_3003G385201</name>
</gene>
<accession>A0A1W0W0V7</accession>
<dbReference type="Proteomes" id="UP000000768">
    <property type="component" value="Chromosome 3"/>
</dbReference>
<dbReference type="InParanoid" id="A0A1W0W0V7"/>
<reference evidence="2" key="2">
    <citation type="journal article" date="2018" name="Plant J.">
        <title>The Sorghum bicolor reference genome: improved assembly, gene annotations, a transcriptome atlas, and signatures of genome organization.</title>
        <authorList>
            <person name="McCormick R.F."/>
            <person name="Truong S.K."/>
            <person name="Sreedasyam A."/>
            <person name="Jenkins J."/>
            <person name="Shu S."/>
            <person name="Sims D."/>
            <person name="Kennedy M."/>
            <person name="Amirebrahimi M."/>
            <person name="Weers B.D."/>
            <person name="McKinley B."/>
            <person name="Mattison A."/>
            <person name="Morishige D.T."/>
            <person name="Grimwood J."/>
            <person name="Schmutz J."/>
            <person name="Mullet J.E."/>
        </authorList>
    </citation>
    <scope>NUCLEOTIDE SEQUENCE [LARGE SCALE GENOMIC DNA]</scope>
    <source>
        <strain evidence="2">cv. BTx623</strain>
    </source>
</reference>
<name>A0A1W0W0V7_SORBI</name>
<organism evidence="1 2">
    <name type="scientific">Sorghum bicolor</name>
    <name type="common">Sorghum</name>
    <name type="synonym">Sorghum vulgare</name>
    <dbReference type="NCBI Taxonomy" id="4558"/>
    <lineage>
        <taxon>Eukaryota</taxon>
        <taxon>Viridiplantae</taxon>
        <taxon>Streptophyta</taxon>
        <taxon>Embryophyta</taxon>
        <taxon>Tracheophyta</taxon>
        <taxon>Spermatophyta</taxon>
        <taxon>Magnoliopsida</taxon>
        <taxon>Liliopsida</taxon>
        <taxon>Poales</taxon>
        <taxon>Poaceae</taxon>
        <taxon>PACMAD clade</taxon>
        <taxon>Panicoideae</taxon>
        <taxon>Andropogonodae</taxon>
        <taxon>Andropogoneae</taxon>
        <taxon>Sorghinae</taxon>
        <taxon>Sorghum</taxon>
    </lineage>
</organism>
<protein>
    <submittedName>
        <fullName evidence="1">Uncharacterized protein</fullName>
    </submittedName>
</protein>
<evidence type="ECO:0000313" key="2">
    <source>
        <dbReference type="Proteomes" id="UP000000768"/>
    </source>
</evidence>
<reference evidence="1 2" key="1">
    <citation type="journal article" date="2009" name="Nature">
        <title>The Sorghum bicolor genome and the diversification of grasses.</title>
        <authorList>
            <person name="Paterson A.H."/>
            <person name="Bowers J.E."/>
            <person name="Bruggmann R."/>
            <person name="Dubchak I."/>
            <person name="Grimwood J."/>
            <person name="Gundlach H."/>
            <person name="Haberer G."/>
            <person name="Hellsten U."/>
            <person name="Mitros T."/>
            <person name="Poliakov A."/>
            <person name="Schmutz J."/>
            <person name="Spannagl M."/>
            <person name="Tang H."/>
            <person name="Wang X."/>
            <person name="Wicker T."/>
            <person name="Bharti A.K."/>
            <person name="Chapman J."/>
            <person name="Feltus F.A."/>
            <person name="Gowik U."/>
            <person name="Grigoriev I.V."/>
            <person name="Lyons E."/>
            <person name="Maher C.A."/>
            <person name="Martis M."/>
            <person name="Narechania A."/>
            <person name="Otillar R.P."/>
            <person name="Penning B.W."/>
            <person name="Salamov A.A."/>
            <person name="Wang Y."/>
            <person name="Zhang L."/>
            <person name="Carpita N.C."/>
            <person name="Freeling M."/>
            <person name="Gingle A.R."/>
            <person name="Hash C.T."/>
            <person name="Keller B."/>
            <person name="Klein P."/>
            <person name="Kresovich S."/>
            <person name="McCann M.C."/>
            <person name="Ming R."/>
            <person name="Peterson D.G."/>
            <person name="Mehboob-ur-Rahman"/>
            <person name="Ware D."/>
            <person name="Westhoff P."/>
            <person name="Mayer K.F."/>
            <person name="Messing J."/>
            <person name="Rokhsar D.S."/>
        </authorList>
    </citation>
    <scope>NUCLEOTIDE SEQUENCE [LARGE SCALE GENOMIC DNA]</scope>
    <source>
        <strain evidence="2">cv. BTx623</strain>
    </source>
</reference>
<dbReference type="EMBL" id="CM000762">
    <property type="protein sequence ID" value="OQU88020.1"/>
    <property type="molecule type" value="Genomic_DNA"/>
</dbReference>
<dbReference type="Gramene" id="OQU88020">
    <property type="protein sequence ID" value="OQU88020"/>
    <property type="gene ID" value="SORBI_3003G385201"/>
</dbReference>
<sequence>MILSRKLGDFLVYNFMKLWDGERLSQINNLSTSLRIEFLADVLTSHANECFDSIPEDLQCTIKELGRM</sequence>
<keyword evidence="2" id="KW-1185">Reference proteome</keyword>
<dbReference type="AlphaFoldDB" id="A0A1W0W0V7"/>